<evidence type="ECO:0000313" key="11">
    <source>
        <dbReference type="WBParaSite" id="HCON_00077370-00001"/>
    </source>
</evidence>
<dbReference type="FunFam" id="3.30.420.10:FF:000032">
    <property type="entry name" value="Retrovirus-related Pol polyprotein from transposon 297-like Protein"/>
    <property type="match status" value="1"/>
</dbReference>
<dbReference type="OMA" id="HERWEDF"/>
<dbReference type="InterPro" id="IPR036397">
    <property type="entry name" value="RNaseH_sf"/>
</dbReference>
<dbReference type="GO" id="GO:0004519">
    <property type="term" value="F:endonuclease activity"/>
    <property type="evidence" value="ECO:0007669"/>
    <property type="project" value="UniProtKB-KW"/>
</dbReference>
<keyword evidence="5" id="KW-0255">Endonuclease</keyword>
<dbReference type="Pfam" id="PF00078">
    <property type="entry name" value="RVT_1"/>
    <property type="match status" value="1"/>
</dbReference>
<dbReference type="Pfam" id="PF00665">
    <property type="entry name" value="rve"/>
    <property type="match status" value="1"/>
</dbReference>
<dbReference type="InterPro" id="IPR043128">
    <property type="entry name" value="Rev_trsase/Diguanyl_cyclase"/>
</dbReference>
<dbReference type="PANTHER" id="PTHR37984">
    <property type="entry name" value="PROTEIN CBG26694"/>
    <property type="match status" value="1"/>
</dbReference>
<dbReference type="Gene3D" id="3.10.20.370">
    <property type="match status" value="1"/>
</dbReference>
<dbReference type="InterPro" id="IPR050951">
    <property type="entry name" value="Retrovirus_Pol_polyprotein"/>
</dbReference>
<proteinExistence type="predicted"/>
<dbReference type="Gene3D" id="3.10.10.10">
    <property type="entry name" value="HIV Type 1 Reverse Transcriptase, subunit A, domain 1"/>
    <property type="match status" value="1"/>
</dbReference>
<dbReference type="OrthoDB" id="425619at2759"/>
<dbReference type="PANTHER" id="PTHR37984:SF5">
    <property type="entry name" value="PROTEIN NYNRIN-LIKE"/>
    <property type="match status" value="1"/>
</dbReference>
<dbReference type="PROSITE" id="PS50878">
    <property type="entry name" value="RT_POL"/>
    <property type="match status" value="1"/>
</dbReference>
<dbReference type="InterPro" id="IPR001584">
    <property type="entry name" value="Integrase_cat-core"/>
</dbReference>
<reference evidence="11" key="1">
    <citation type="submission" date="2020-12" db="UniProtKB">
        <authorList>
            <consortium name="WormBaseParasite"/>
        </authorList>
    </citation>
    <scope>IDENTIFICATION</scope>
    <source>
        <strain evidence="11">MHco3</strain>
    </source>
</reference>
<dbReference type="InterPro" id="IPR012337">
    <property type="entry name" value="RNaseH-like_sf"/>
</dbReference>
<dbReference type="FunFam" id="1.10.340.70:FF:000001">
    <property type="entry name" value="Retrovirus-related Pol polyprotein from transposon gypsy-like Protein"/>
    <property type="match status" value="1"/>
</dbReference>
<dbReference type="SUPFAM" id="SSF56672">
    <property type="entry name" value="DNA/RNA polymerases"/>
    <property type="match status" value="1"/>
</dbReference>
<dbReference type="GO" id="GO:0003676">
    <property type="term" value="F:nucleic acid binding"/>
    <property type="evidence" value="ECO:0007669"/>
    <property type="project" value="InterPro"/>
</dbReference>
<dbReference type="InterPro" id="IPR041588">
    <property type="entry name" value="Integrase_H2C2"/>
</dbReference>
<dbReference type="GO" id="GO:0003964">
    <property type="term" value="F:RNA-directed DNA polymerase activity"/>
    <property type="evidence" value="ECO:0007669"/>
    <property type="project" value="UniProtKB-KW"/>
</dbReference>
<evidence type="ECO:0000256" key="1">
    <source>
        <dbReference type="ARBA" id="ARBA00012493"/>
    </source>
</evidence>
<keyword evidence="10" id="KW-1185">Reference proteome</keyword>
<dbReference type="FunFam" id="3.30.70.270:FF:000020">
    <property type="entry name" value="Transposon Tf2-6 polyprotein-like Protein"/>
    <property type="match status" value="1"/>
</dbReference>
<name>A0A7I5E930_HAECO</name>
<keyword evidence="6" id="KW-0378">Hydrolase</keyword>
<organism evidence="10 11">
    <name type="scientific">Haemonchus contortus</name>
    <name type="common">Barber pole worm</name>
    <dbReference type="NCBI Taxonomy" id="6289"/>
    <lineage>
        <taxon>Eukaryota</taxon>
        <taxon>Metazoa</taxon>
        <taxon>Ecdysozoa</taxon>
        <taxon>Nematoda</taxon>
        <taxon>Chromadorea</taxon>
        <taxon>Rhabditida</taxon>
        <taxon>Rhabditina</taxon>
        <taxon>Rhabditomorpha</taxon>
        <taxon>Strongyloidea</taxon>
        <taxon>Trichostrongylidae</taxon>
        <taxon>Haemonchus</taxon>
    </lineage>
</organism>
<accession>A0A7I5E930</accession>
<dbReference type="Gene3D" id="1.10.340.70">
    <property type="match status" value="1"/>
</dbReference>
<keyword evidence="2" id="KW-0808">Transferase</keyword>
<dbReference type="WBParaSite" id="HCON_00077370-00001">
    <property type="protein sequence ID" value="HCON_00077370-00001"/>
    <property type="gene ID" value="HCON_00077370"/>
</dbReference>
<feature type="domain" description="Reverse transcriptase" evidence="8">
    <location>
        <begin position="117"/>
        <end position="296"/>
    </location>
</feature>
<keyword evidence="7" id="KW-0695">RNA-directed DNA polymerase</keyword>
<evidence type="ECO:0000256" key="6">
    <source>
        <dbReference type="ARBA" id="ARBA00022801"/>
    </source>
</evidence>
<dbReference type="GO" id="GO:0042575">
    <property type="term" value="C:DNA polymerase complex"/>
    <property type="evidence" value="ECO:0007669"/>
    <property type="project" value="UniProtKB-ARBA"/>
</dbReference>
<evidence type="ECO:0000259" key="9">
    <source>
        <dbReference type="PROSITE" id="PS50994"/>
    </source>
</evidence>
<keyword evidence="3" id="KW-0548">Nucleotidyltransferase</keyword>
<evidence type="ECO:0000256" key="2">
    <source>
        <dbReference type="ARBA" id="ARBA00022679"/>
    </source>
</evidence>
<dbReference type="SUPFAM" id="SSF53098">
    <property type="entry name" value="Ribonuclease H-like"/>
    <property type="match status" value="1"/>
</dbReference>
<dbReference type="EC" id="2.7.7.49" evidence="1"/>
<dbReference type="InterPro" id="IPR043502">
    <property type="entry name" value="DNA/RNA_pol_sf"/>
</dbReference>
<dbReference type="InterPro" id="IPR000477">
    <property type="entry name" value="RT_dom"/>
</dbReference>
<keyword evidence="4" id="KW-0540">Nuclease</keyword>
<evidence type="ECO:0000256" key="4">
    <source>
        <dbReference type="ARBA" id="ARBA00022722"/>
    </source>
</evidence>
<dbReference type="GO" id="GO:0015074">
    <property type="term" value="P:DNA integration"/>
    <property type="evidence" value="ECO:0007669"/>
    <property type="project" value="InterPro"/>
</dbReference>
<evidence type="ECO:0000256" key="5">
    <source>
        <dbReference type="ARBA" id="ARBA00022759"/>
    </source>
</evidence>
<dbReference type="InterPro" id="IPR041373">
    <property type="entry name" value="RT_RNaseH"/>
</dbReference>
<dbReference type="GO" id="GO:0016787">
    <property type="term" value="F:hydrolase activity"/>
    <property type="evidence" value="ECO:0007669"/>
    <property type="project" value="UniProtKB-KW"/>
</dbReference>
<feature type="domain" description="Integrase catalytic" evidence="9">
    <location>
        <begin position="674"/>
        <end position="832"/>
    </location>
</feature>
<dbReference type="Pfam" id="PF17917">
    <property type="entry name" value="RT_RNaseH"/>
    <property type="match status" value="1"/>
</dbReference>
<dbReference type="Proteomes" id="UP000025227">
    <property type="component" value="Unplaced"/>
</dbReference>
<protein>
    <recommendedName>
        <fullName evidence="1">RNA-directed DNA polymerase</fullName>
        <ecNumber evidence="1">2.7.7.49</ecNumber>
    </recommendedName>
</protein>
<evidence type="ECO:0000256" key="3">
    <source>
        <dbReference type="ARBA" id="ARBA00022695"/>
    </source>
</evidence>
<dbReference type="Gene3D" id="3.30.70.270">
    <property type="match status" value="2"/>
</dbReference>
<dbReference type="Pfam" id="PF17921">
    <property type="entry name" value="Integrase_H2C2"/>
    <property type="match status" value="1"/>
</dbReference>
<dbReference type="CDD" id="cd09274">
    <property type="entry name" value="RNase_HI_RT_Ty3"/>
    <property type="match status" value="1"/>
</dbReference>
<evidence type="ECO:0000313" key="10">
    <source>
        <dbReference type="Proteomes" id="UP000025227"/>
    </source>
</evidence>
<dbReference type="Gene3D" id="3.30.420.10">
    <property type="entry name" value="Ribonuclease H-like superfamily/Ribonuclease H"/>
    <property type="match status" value="1"/>
</dbReference>
<evidence type="ECO:0000259" key="8">
    <source>
        <dbReference type="PROSITE" id="PS50878"/>
    </source>
</evidence>
<sequence>MGEEVGYWNTDKWHERWEDFDQLMSSEKGNKMTQPERRRLLEELITKNMETSSIDNDVRKLLNGYEEVFAVSDEKLCQTNLVHMSIDTGDSPPIRMKARPVPLGVRPKLRELLLDLVRRKVIEPSKSDWAFPIVLVEKKDGSIRLCVDYRELNKKIKLDAYPLPNIQAVLQSLAGKQFFSTLDLCSGYWQIPLTDDAKEKSAFATPEGLYQFRVTPFGLSTSPPVFQRLMDSVLGNLLGTEVFCYIDDIMICTATKERHLELLGEVFSRMKEAGLRLKAQKCHLMKTKVSFLGHIVDGEGVHMDPDKVSAIREYATPKNAKELRTFLGMASFYRKFCMGFSKHAGCLFSLTSSKVKWTWQKEHEEAFQKMKDLITRSPVLKQPDVEAARAGGKPFIICTDASAYGLGAVLSQEGEDKQVHPIFFASKSLSKAERRYHITDLEALAVVFAVRRFHMFIYGLPTIVMTDHQPLTALFKRSNVSARVLRWSLELQRYNLEIQYVKGKANAVADALSRGVPTAVATDSLGGLDEAVVNAVYAKGDSKWLAALRSDAQLGEVVRLVEEGKVEEVVRIAGEKRPMRVADFVIEEGELKLYREDGRAVFVVPRPYRYEIFHEAHSGLFAGHFSAKKLVGRLSKEVYWPGMVQDIHRWTKECQKCFVHNPNQTLVPPLKPIVTSRPYEIVGIDVLELGPTSKGNKYAVTVIDHFSKYAAAYPVPDKSAETIARTFFIRWIADGCRWPKTILSDKGGEFVNHVMEEITKITKIKHVTTKGYNPRENGLTERLNGTIVAMLRKSTVIPAEWDTRLPFCMMAYNMVPHRATGESPYFLLHGIDPIFPSDVIPNAGVSRYSIDKSWGDYKAEILQAVAETHERIKEYNGHVREQMKNSYDSRKKVEGKVFPKLGDRVYVFSPGEKARQTHPKLVNEWAGPFRVIEVSENSALVTRIGENSEPVRIQFDMLRIVPKEISDERVDTAHRSSGGLASSKDKGHIQYQCQDNCFAKATLADIEGIHFPGAYGKKPFEDIWSAWKAASIFIRKEMTISQKIAFFKQGVVSLDEEALRRILKLAYSLCLDWTEFICTTPSVAKHEVIEGNCIIDFYRGAFERLKMDLAHESGATRKLKDGPTGFAAPESALLLETDGPKGGLTTKVVTSYNGLREALASSSTFGTWIIVFPIEDKGRKEVLREIVDLVKSHVEEGGRVVTAWTPVTSENFQKWKAMGKLWRTLDMAFLKLGGNGQVITTASTEWINGKLFLEAGAPEAAMQFYNAYLGVAAAKYLYTVISRRAEKFHLPELGQSSRTTTNLAPGGGIFLEREENLERSVP</sequence>
<evidence type="ECO:0000256" key="7">
    <source>
        <dbReference type="ARBA" id="ARBA00022918"/>
    </source>
</evidence>
<dbReference type="PROSITE" id="PS50994">
    <property type="entry name" value="INTEGRASE"/>
    <property type="match status" value="1"/>
</dbReference>
<dbReference type="CDD" id="cd01647">
    <property type="entry name" value="RT_LTR"/>
    <property type="match status" value="1"/>
</dbReference>
<dbReference type="FunFam" id="3.10.20.370:FF:000001">
    <property type="entry name" value="Retrovirus-related Pol polyprotein from transposon 17.6-like protein"/>
    <property type="match status" value="1"/>
</dbReference>